<dbReference type="EMBL" id="CAADRP010001202">
    <property type="protein sequence ID" value="VFU36906.1"/>
    <property type="molecule type" value="Genomic_DNA"/>
</dbReference>
<evidence type="ECO:0000313" key="2">
    <source>
        <dbReference type="EMBL" id="VFU36906.1"/>
    </source>
</evidence>
<dbReference type="GO" id="GO:0080043">
    <property type="term" value="F:quercetin 3-O-glucosyltransferase activity"/>
    <property type="evidence" value="ECO:0007669"/>
    <property type="project" value="TreeGrafter"/>
</dbReference>
<proteinExistence type="inferred from homology"/>
<reference evidence="2" key="1">
    <citation type="submission" date="2019-03" db="EMBL/GenBank/DDBJ databases">
        <authorList>
            <person name="Mank J."/>
            <person name="Almeida P."/>
        </authorList>
    </citation>
    <scope>NUCLEOTIDE SEQUENCE</scope>
    <source>
        <strain evidence="2">78183</strain>
    </source>
</reference>
<comment type="similarity">
    <text evidence="1">Belongs to the UDP-glycosyltransferase family.</text>
</comment>
<dbReference type="Gene3D" id="3.40.50.2000">
    <property type="entry name" value="Glycogen Phosphorylase B"/>
    <property type="match status" value="1"/>
</dbReference>
<gene>
    <name evidence="2" type="ORF">SVIM_LOCUS190837</name>
</gene>
<protein>
    <submittedName>
        <fullName evidence="2">Uncharacterized protein</fullName>
    </submittedName>
</protein>
<accession>A0A6N2L7B2</accession>
<dbReference type="GO" id="GO:0080044">
    <property type="term" value="F:quercetin 7-O-glucosyltransferase activity"/>
    <property type="evidence" value="ECO:0007669"/>
    <property type="project" value="TreeGrafter"/>
</dbReference>
<sequence>MFCLTFVLRLPIEHPPSNSKSLSLKHSDLLEGCRNNFLTPFHNLITRLNDTATFSSNPPVTCIISDFISTYPKDLYEELGINYVLFCTMGVFGFMTFRHFCDQIKQCLFSQGNVINNQAVLNFNSFMKWIPDLKGAQESDLFRLIQTKSLHKNLVADSSKWVMEKASKASAVFFYTFKALESATLVYIGPLDLLLNQIPGDDYNSIGCSLWNPETECIKWLDSKEPNSLTYANASHQVGAHKSRYEVENLFKELMTGQK</sequence>
<evidence type="ECO:0000256" key="1">
    <source>
        <dbReference type="ARBA" id="ARBA00009995"/>
    </source>
</evidence>
<dbReference type="SUPFAM" id="SSF53756">
    <property type="entry name" value="UDP-Glycosyltransferase/glycogen phosphorylase"/>
    <property type="match status" value="1"/>
</dbReference>
<dbReference type="AlphaFoldDB" id="A0A6N2L7B2"/>
<name>A0A6N2L7B2_SALVM</name>
<dbReference type="PANTHER" id="PTHR11926:SF1409">
    <property type="entry name" value="GLYCOSYLTRANSFERASE"/>
    <property type="match status" value="1"/>
</dbReference>
<dbReference type="PANTHER" id="PTHR11926">
    <property type="entry name" value="GLUCOSYL/GLUCURONOSYL TRANSFERASES"/>
    <property type="match status" value="1"/>
</dbReference>
<organism evidence="2">
    <name type="scientific">Salix viminalis</name>
    <name type="common">Common osier</name>
    <name type="synonym">Basket willow</name>
    <dbReference type="NCBI Taxonomy" id="40686"/>
    <lineage>
        <taxon>Eukaryota</taxon>
        <taxon>Viridiplantae</taxon>
        <taxon>Streptophyta</taxon>
        <taxon>Embryophyta</taxon>
        <taxon>Tracheophyta</taxon>
        <taxon>Spermatophyta</taxon>
        <taxon>Magnoliopsida</taxon>
        <taxon>eudicotyledons</taxon>
        <taxon>Gunneridae</taxon>
        <taxon>Pentapetalae</taxon>
        <taxon>rosids</taxon>
        <taxon>fabids</taxon>
        <taxon>Malpighiales</taxon>
        <taxon>Salicaceae</taxon>
        <taxon>Saliceae</taxon>
        <taxon>Salix</taxon>
    </lineage>
</organism>